<evidence type="ECO:0000313" key="1">
    <source>
        <dbReference type="EMBL" id="OGG19337.1"/>
    </source>
</evidence>
<dbReference type="Proteomes" id="UP000176253">
    <property type="component" value="Unassembled WGS sequence"/>
</dbReference>
<comment type="caution">
    <text evidence="1">The sequence shown here is derived from an EMBL/GenBank/DDBJ whole genome shotgun (WGS) entry which is preliminary data.</text>
</comment>
<accession>A0A1F6A4Z1</accession>
<dbReference type="EMBL" id="MFJM01000001">
    <property type="protein sequence ID" value="OGG19337.1"/>
    <property type="molecule type" value="Genomic_DNA"/>
</dbReference>
<dbReference type="AlphaFoldDB" id="A0A1F6A4Z1"/>
<organism evidence="1 2">
    <name type="scientific">Candidatus Gottesmanbacteria bacterium RIFCSPHIGHO2_02_FULL_39_14</name>
    <dbReference type="NCBI Taxonomy" id="1798383"/>
    <lineage>
        <taxon>Bacteria</taxon>
        <taxon>Candidatus Gottesmaniibacteriota</taxon>
    </lineage>
</organism>
<sequence>MKKLEEINYWKIKINIWEGNKRIRKEINLKVFNPPSRKSPAVRPWDAETFFRFGRISAPDEVYLKNPRPLGSGSFNNG</sequence>
<gene>
    <name evidence="1" type="ORF">A3D78_06220</name>
</gene>
<proteinExistence type="predicted"/>
<name>A0A1F6A4Z1_9BACT</name>
<protein>
    <submittedName>
        <fullName evidence="1">Uncharacterized protein</fullName>
    </submittedName>
</protein>
<evidence type="ECO:0000313" key="2">
    <source>
        <dbReference type="Proteomes" id="UP000176253"/>
    </source>
</evidence>
<reference evidence="1 2" key="1">
    <citation type="journal article" date="2016" name="Nat. Commun.">
        <title>Thousands of microbial genomes shed light on interconnected biogeochemical processes in an aquifer system.</title>
        <authorList>
            <person name="Anantharaman K."/>
            <person name="Brown C.T."/>
            <person name="Hug L.A."/>
            <person name="Sharon I."/>
            <person name="Castelle C.J."/>
            <person name="Probst A.J."/>
            <person name="Thomas B.C."/>
            <person name="Singh A."/>
            <person name="Wilkins M.J."/>
            <person name="Karaoz U."/>
            <person name="Brodie E.L."/>
            <person name="Williams K.H."/>
            <person name="Hubbard S.S."/>
            <person name="Banfield J.F."/>
        </authorList>
    </citation>
    <scope>NUCLEOTIDE SEQUENCE [LARGE SCALE GENOMIC DNA]</scope>
</reference>